<dbReference type="Proteomes" id="UP000835052">
    <property type="component" value="Unassembled WGS sequence"/>
</dbReference>
<accession>A0A8S1HUU4</accession>
<name>A0A8S1HUU4_9PELO</name>
<organism evidence="1 2">
    <name type="scientific">Caenorhabditis auriculariae</name>
    <dbReference type="NCBI Taxonomy" id="2777116"/>
    <lineage>
        <taxon>Eukaryota</taxon>
        <taxon>Metazoa</taxon>
        <taxon>Ecdysozoa</taxon>
        <taxon>Nematoda</taxon>
        <taxon>Chromadorea</taxon>
        <taxon>Rhabditida</taxon>
        <taxon>Rhabditina</taxon>
        <taxon>Rhabditomorpha</taxon>
        <taxon>Rhabditoidea</taxon>
        <taxon>Rhabditidae</taxon>
        <taxon>Peloderinae</taxon>
        <taxon>Caenorhabditis</taxon>
    </lineage>
</organism>
<comment type="caution">
    <text evidence="1">The sequence shown here is derived from an EMBL/GenBank/DDBJ whole genome shotgun (WGS) entry which is preliminary data.</text>
</comment>
<dbReference type="EMBL" id="CAJGYM010000186">
    <property type="protein sequence ID" value="CAD6199596.1"/>
    <property type="molecule type" value="Genomic_DNA"/>
</dbReference>
<keyword evidence="2" id="KW-1185">Reference proteome</keyword>
<sequence length="183" mass="21760">MDYHNSDGCSVYATGESRTEVIGRCRACRTCVRQHGNSYLDQRHCRYCSEILFHLKELENERELFRHITIWDIGKFPRTCRRVTCFFCFLMDYHNSDGCSESATGKSRKQSSLDRHHYRYCFGRFGRYQRLPNSNACLCLIPDDMKNLDRDIDCIRRQLQERRLSEPVRIHLTPTFQPTHSLH</sequence>
<evidence type="ECO:0000313" key="2">
    <source>
        <dbReference type="Proteomes" id="UP000835052"/>
    </source>
</evidence>
<proteinExistence type="predicted"/>
<gene>
    <name evidence="1" type="ORF">CAUJ_LOCUS15498</name>
</gene>
<reference evidence="1" key="1">
    <citation type="submission" date="2020-10" db="EMBL/GenBank/DDBJ databases">
        <authorList>
            <person name="Kikuchi T."/>
        </authorList>
    </citation>
    <scope>NUCLEOTIDE SEQUENCE</scope>
    <source>
        <strain evidence="1">NKZ352</strain>
    </source>
</reference>
<evidence type="ECO:0000313" key="1">
    <source>
        <dbReference type="EMBL" id="CAD6199596.1"/>
    </source>
</evidence>
<protein>
    <submittedName>
        <fullName evidence="1">Uncharacterized protein</fullName>
    </submittedName>
</protein>
<dbReference type="AlphaFoldDB" id="A0A8S1HUU4"/>